<dbReference type="SUPFAM" id="SSF50800">
    <property type="entry name" value="PK beta-barrel domain-like"/>
    <property type="match status" value="1"/>
</dbReference>
<dbReference type="GO" id="GO:0003824">
    <property type="term" value="F:catalytic activity"/>
    <property type="evidence" value="ECO:0007669"/>
    <property type="project" value="InterPro"/>
</dbReference>
<evidence type="ECO:0000313" key="2">
    <source>
        <dbReference type="EMBL" id="TEB05084.1"/>
    </source>
</evidence>
<protein>
    <submittedName>
        <fullName evidence="2">MOSC domain protein</fullName>
    </submittedName>
</protein>
<gene>
    <name evidence="2" type="ORF">Psch_03847</name>
</gene>
<reference evidence="2 3" key="1">
    <citation type="journal article" date="2018" name="Environ. Microbiol.">
        <title>Novel energy conservation strategies and behaviour of Pelotomaculum schinkii driving syntrophic propionate catabolism.</title>
        <authorList>
            <person name="Hidalgo-Ahumada C.A.P."/>
            <person name="Nobu M.K."/>
            <person name="Narihiro T."/>
            <person name="Tamaki H."/>
            <person name="Liu W.T."/>
            <person name="Kamagata Y."/>
            <person name="Stams A.J.M."/>
            <person name="Imachi H."/>
            <person name="Sousa D.Z."/>
        </authorList>
    </citation>
    <scope>NUCLEOTIDE SEQUENCE [LARGE SCALE GENOMIC DNA]</scope>
    <source>
        <strain evidence="2 3">HH</strain>
    </source>
</reference>
<keyword evidence="3" id="KW-1185">Reference proteome</keyword>
<dbReference type="PANTHER" id="PTHR36930">
    <property type="entry name" value="METAL-SULFUR CLUSTER BIOSYNTHESIS PROTEINS YUAD-RELATED"/>
    <property type="match status" value="1"/>
</dbReference>
<dbReference type="AlphaFoldDB" id="A0A4Y7R7Z3"/>
<organism evidence="2 3">
    <name type="scientific">Pelotomaculum schinkii</name>
    <dbReference type="NCBI Taxonomy" id="78350"/>
    <lineage>
        <taxon>Bacteria</taxon>
        <taxon>Bacillati</taxon>
        <taxon>Bacillota</taxon>
        <taxon>Clostridia</taxon>
        <taxon>Eubacteriales</taxon>
        <taxon>Desulfotomaculaceae</taxon>
        <taxon>Pelotomaculum</taxon>
    </lineage>
</organism>
<dbReference type="InterPro" id="IPR005302">
    <property type="entry name" value="MoCF_Sase_C"/>
</dbReference>
<proteinExistence type="predicted"/>
<name>A0A4Y7R7Z3_9FIRM</name>
<accession>A0A4Y7R7Z3</accession>
<sequence length="138" mass="15100">MGKILSINISAERGIEKTSVSKVQVLEGWGLEGDAHGGEWDRQVSLLPVEALEKVPAYKKEEVQHGGYTENFTITGIPLEELSAGKVLRLGDAEVIILCIGKEEYKEHGRPYIVSREGRFGRVVKGGKVKVGDNVTII</sequence>
<dbReference type="GO" id="GO:0030151">
    <property type="term" value="F:molybdenum ion binding"/>
    <property type="evidence" value="ECO:0007669"/>
    <property type="project" value="InterPro"/>
</dbReference>
<dbReference type="Proteomes" id="UP000298324">
    <property type="component" value="Unassembled WGS sequence"/>
</dbReference>
<evidence type="ECO:0000259" key="1">
    <source>
        <dbReference type="PROSITE" id="PS51340"/>
    </source>
</evidence>
<evidence type="ECO:0000313" key="3">
    <source>
        <dbReference type="Proteomes" id="UP000298324"/>
    </source>
</evidence>
<dbReference type="Gene3D" id="2.40.33.20">
    <property type="entry name" value="PK beta-barrel domain-like"/>
    <property type="match status" value="1"/>
</dbReference>
<dbReference type="GO" id="GO:0030170">
    <property type="term" value="F:pyridoxal phosphate binding"/>
    <property type="evidence" value="ECO:0007669"/>
    <property type="project" value="InterPro"/>
</dbReference>
<dbReference type="InterPro" id="IPR052716">
    <property type="entry name" value="MOSC_domain"/>
</dbReference>
<dbReference type="InterPro" id="IPR011037">
    <property type="entry name" value="Pyrv_Knase-like_insert_dom_sf"/>
</dbReference>
<comment type="caution">
    <text evidence="2">The sequence shown here is derived from an EMBL/GenBank/DDBJ whole genome shotgun (WGS) entry which is preliminary data.</text>
</comment>
<dbReference type="EMBL" id="QFGA01000003">
    <property type="protein sequence ID" value="TEB05084.1"/>
    <property type="molecule type" value="Genomic_DNA"/>
</dbReference>
<dbReference type="PANTHER" id="PTHR36930:SF1">
    <property type="entry name" value="MOSC DOMAIN-CONTAINING PROTEIN"/>
    <property type="match status" value="1"/>
</dbReference>
<dbReference type="PROSITE" id="PS51340">
    <property type="entry name" value="MOSC"/>
    <property type="match status" value="1"/>
</dbReference>
<feature type="domain" description="MOSC" evidence="1">
    <location>
        <begin position="18"/>
        <end position="138"/>
    </location>
</feature>